<keyword evidence="4" id="KW-0560">Oxidoreductase</keyword>
<dbReference type="PANTHER" id="PTHR10430">
    <property type="entry name" value="PEROXIREDOXIN"/>
    <property type="match status" value="1"/>
</dbReference>
<dbReference type="InterPro" id="IPR013740">
    <property type="entry name" value="Redoxin"/>
</dbReference>
<keyword evidence="5" id="KW-0732">Signal</keyword>
<comment type="caution">
    <text evidence="7">The sequence shown here is derived from an EMBL/GenBank/DDBJ whole genome shotgun (WGS) entry which is preliminary data.</text>
</comment>
<dbReference type="Pfam" id="PF08534">
    <property type="entry name" value="Redoxin"/>
    <property type="match status" value="1"/>
</dbReference>
<feature type="domain" description="Redoxin" evidence="6">
    <location>
        <begin position="45"/>
        <end position="140"/>
    </location>
</feature>
<dbReference type="Proteomes" id="UP000037460">
    <property type="component" value="Unassembled WGS sequence"/>
</dbReference>
<name>A0A0M0JGF1_9EUKA</name>
<reference evidence="8" key="1">
    <citation type="journal article" date="2015" name="PLoS Genet.">
        <title>Genome Sequence and Transcriptome Analyses of Chrysochromulina tobin: Metabolic Tools for Enhanced Algal Fitness in the Prominent Order Prymnesiales (Haptophyceae).</title>
        <authorList>
            <person name="Hovde B.T."/>
            <person name="Deodato C.R."/>
            <person name="Hunsperger H.M."/>
            <person name="Ryken S.A."/>
            <person name="Yost W."/>
            <person name="Jha R.K."/>
            <person name="Patterson J."/>
            <person name="Monnat R.J. Jr."/>
            <person name="Barlow S.B."/>
            <person name="Starkenburg S.R."/>
            <person name="Cattolico R.A."/>
        </authorList>
    </citation>
    <scope>NUCLEOTIDE SEQUENCE</scope>
    <source>
        <strain evidence="8">CCMP291</strain>
    </source>
</reference>
<dbReference type="GO" id="GO:0034599">
    <property type="term" value="P:cellular response to oxidative stress"/>
    <property type="evidence" value="ECO:0007669"/>
    <property type="project" value="InterPro"/>
</dbReference>
<dbReference type="Gene3D" id="3.40.30.10">
    <property type="entry name" value="Glutaredoxin"/>
    <property type="match status" value="1"/>
</dbReference>
<evidence type="ECO:0000259" key="6">
    <source>
        <dbReference type="Pfam" id="PF08534"/>
    </source>
</evidence>
<dbReference type="GO" id="GO:0008379">
    <property type="term" value="F:thioredoxin peroxidase activity"/>
    <property type="evidence" value="ECO:0007669"/>
    <property type="project" value="InterPro"/>
</dbReference>
<dbReference type="GO" id="GO:0042744">
    <property type="term" value="P:hydrogen peroxide catabolic process"/>
    <property type="evidence" value="ECO:0007669"/>
    <property type="project" value="TreeGrafter"/>
</dbReference>
<proteinExistence type="inferred from homology"/>
<dbReference type="SUPFAM" id="SSF52833">
    <property type="entry name" value="Thioredoxin-like"/>
    <property type="match status" value="1"/>
</dbReference>
<gene>
    <name evidence="7" type="ORF">Ctob_008894</name>
</gene>
<protein>
    <submittedName>
        <fullName evidence="7">Peroxiredoxin, bacteria-like protein</fullName>
    </submittedName>
</protein>
<dbReference type="OrthoDB" id="1882547at2759"/>
<dbReference type="PANTHER" id="PTHR10430:SF16">
    <property type="entry name" value="PEROXIREDOXIN-5, MITOCHONDRIAL"/>
    <property type="match status" value="1"/>
</dbReference>
<evidence type="ECO:0000256" key="3">
    <source>
        <dbReference type="ARBA" id="ARBA00022862"/>
    </source>
</evidence>
<comment type="similarity">
    <text evidence="1">Belongs to the peroxiredoxin family. Prx5 subfamily.</text>
</comment>
<dbReference type="EMBL" id="JWZX01002946">
    <property type="protein sequence ID" value="KOO25659.1"/>
    <property type="molecule type" value="Genomic_DNA"/>
</dbReference>
<dbReference type="InterPro" id="IPR036249">
    <property type="entry name" value="Thioredoxin-like_sf"/>
</dbReference>
<keyword evidence="2" id="KW-0575">Peroxidase</keyword>
<sequence>MAPFLALAGVLVCQSLVGSKIDSRLVLDFGFPPQKINLAERVANKKVPGYLEEEANLKALGIDEVIIYCVNDGAVMEAWAKDQKVHESSFISMMGDPSGAVTATLGMTLSHPGPMSVLGYPRCKRFAMYIENGSIKIHKVSEKGPMGQEDPAGDDFPEETLAPSMIAAIKALSTKSEL</sequence>
<evidence type="ECO:0000256" key="4">
    <source>
        <dbReference type="ARBA" id="ARBA00023002"/>
    </source>
</evidence>
<organism evidence="7 8">
    <name type="scientific">Chrysochromulina tobinii</name>
    <dbReference type="NCBI Taxonomy" id="1460289"/>
    <lineage>
        <taxon>Eukaryota</taxon>
        <taxon>Haptista</taxon>
        <taxon>Haptophyta</taxon>
        <taxon>Prymnesiophyceae</taxon>
        <taxon>Prymnesiales</taxon>
        <taxon>Chrysochromulinaceae</taxon>
        <taxon>Chrysochromulina</taxon>
    </lineage>
</organism>
<dbReference type="GO" id="GO:0005737">
    <property type="term" value="C:cytoplasm"/>
    <property type="evidence" value="ECO:0007669"/>
    <property type="project" value="TreeGrafter"/>
</dbReference>
<evidence type="ECO:0000256" key="5">
    <source>
        <dbReference type="SAM" id="SignalP"/>
    </source>
</evidence>
<dbReference type="AlphaFoldDB" id="A0A0M0JGF1"/>
<evidence type="ECO:0000256" key="2">
    <source>
        <dbReference type="ARBA" id="ARBA00022559"/>
    </source>
</evidence>
<dbReference type="GO" id="GO:0045454">
    <property type="term" value="P:cell redox homeostasis"/>
    <property type="evidence" value="ECO:0007669"/>
    <property type="project" value="TreeGrafter"/>
</dbReference>
<evidence type="ECO:0000256" key="1">
    <source>
        <dbReference type="ARBA" id="ARBA00010505"/>
    </source>
</evidence>
<evidence type="ECO:0000313" key="8">
    <source>
        <dbReference type="Proteomes" id="UP000037460"/>
    </source>
</evidence>
<dbReference type="InterPro" id="IPR037944">
    <property type="entry name" value="PRX5-like"/>
</dbReference>
<keyword evidence="8" id="KW-1185">Reference proteome</keyword>
<keyword evidence="3" id="KW-0049">Antioxidant</keyword>
<accession>A0A0M0JGF1</accession>
<feature type="signal peptide" evidence="5">
    <location>
        <begin position="1"/>
        <end position="18"/>
    </location>
</feature>
<feature type="chain" id="PRO_5005601730" evidence="5">
    <location>
        <begin position="19"/>
        <end position="178"/>
    </location>
</feature>
<evidence type="ECO:0000313" key="7">
    <source>
        <dbReference type="EMBL" id="KOO25659.1"/>
    </source>
</evidence>